<keyword evidence="2" id="KW-1185">Reference proteome</keyword>
<name>A0ACD1AE36_9FIRM</name>
<accession>A0ACD1AE36</accession>
<evidence type="ECO:0000313" key="1">
    <source>
        <dbReference type="EMBL" id="QOX64468.1"/>
    </source>
</evidence>
<organism evidence="1 2">
    <name type="scientific">Anoxybacterium hadale</name>
    <dbReference type="NCBI Taxonomy" id="3408580"/>
    <lineage>
        <taxon>Bacteria</taxon>
        <taxon>Bacillati</taxon>
        <taxon>Bacillota</taxon>
        <taxon>Clostridia</taxon>
        <taxon>Peptostreptococcales</taxon>
        <taxon>Anaerovoracaceae</taxon>
        <taxon>Anoxybacterium</taxon>
    </lineage>
</organism>
<protein>
    <submittedName>
        <fullName evidence="1">Beta-lactamase family protein</fullName>
    </submittedName>
</protein>
<sequence>MIKIKLDEFLEKALANYDLPGLSIGVWTFGSGKRPSEGLLYRGAAGFKDLERGVKLIPEHVFHMASVTKLFVGTSILQLWEQGLLDLDGLLIDYLPWFEMKDDRYRQVTIRHLLSHTAGMPDVKDYGWDRPETDEGALERYVKSPEVRDGSLLWNPGEGKFAYSNIGYEILGTVIASVSGISFEAYVKKHIFDPLEMKDSNLLSFERGIYREDGIWDGNLSIPYEKDPEKQIVRGKHYPYNRAHGPSSTLTSNVLDMEKWAAGHFEYRLLKKETYEKAWEKQALVPNNGEHICLSWFRREQNGHVLYGHEGNDDGFRASFWLCPEKALSIMVCSNISGAPVKKINKQVFDLLCHEA</sequence>
<evidence type="ECO:0000313" key="2">
    <source>
        <dbReference type="Proteomes" id="UP000594014"/>
    </source>
</evidence>
<dbReference type="Proteomes" id="UP000594014">
    <property type="component" value="Chromosome"/>
</dbReference>
<dbReference type="EMBL" id="CP042469">
    <property type="protein sequence ID" value="QOX64468.1"/>
    <property type="molecule type" value="Genomic_DNA"/>
</dbReference>
<proteinExistence type="predicted"/>
<gene>
    <name evidence="1" type="ORF">FRZ06_14525</name>
</gene>
<reference evidence="1" key="1">
    <citation type="submission" date="2019-08" db="EMBL/GenBank/DDBJ databases">
        <title>Genome sequence of Clostridiales bacterium MT110.</title>
        <authorList>
            <person name="Cao J."/>
        </authorList>
    </citation>
    <scope>NUCLEOTIDE SEQUENCE</scope>
    <source>
        <strain evidence="1">MT110</strain>
    </source>
</reference>